<dbReference type="GO" id="GO:0004222">
    <property type="term" value="F:metalloendopeptidase activity"/>
    <property type="evidence" value="ECO:0007669"/>
    <property type="project" value="InterPro"/>
</dbReference>
<keyword evidence="3" id="KW-0479">Metal-binding</keyword>
<evidence type="ECO:0000256" key="2">
    <source>
        <dbReference type="ARBA" id="ARBA00022670"/>
    </source>
</evidence>
<dbReference type="CDD" id="cd07324">
    <property type="entry name" value="M48C_Oma1-like"/>
    <property type="match status" value="1"/>
</dbReference>
<dbReference type="PANTHER" id="PTHR22726">
    <property type="entry name" value="METALLOENDOPEPTIDASE OMA1"/>
    <property type="match status" value="1"/>
</dbReference>
<name>A0A3A1P864_9SPHN</name>
<proteinExistence type="predicted"/>
<evidence type="ECO:0000313" key="10">
    <source>
        <dbReference type="Proteomes" id="UP000265366"/>
    </source>
</evidence>
<dbReference type="Proteomes" id="UP000265366">
    <property type="component" value="Unassembled WGS sequence"/>
</dbReference>
<dbReference type="GO" id="GO:0051603">
    <property type="term" value="P:proteolysis involved in protein catabolic process"/>
    <property type="evidence" value="ECO:0007669"/>
    <property type="project" value="TreeGrafter"/>
</dbReference>
<feature type="domain" description="Peptidase M48" evidence="8">
    <location>
        <begin position="41"/>
        <end position="232"/>
    </location>
</feature>
<dbReference type="RefSeq" id="WP_119592949.1">
    <property type="nucleotide sequence ID" value="NZ_QXFM01000096.1"/>
</dbReference>
<keyword evidence="7" id="KW-0732">Signal</keyword>
<reference evidence="9 10" key="1">
    <citation type="submission" date="2018-08" db="EMBL/GenBank/DDBJ databases">
        <title>Erythrobacter zhengii sp.nov., a bacterium isolated from deep-sea sediment.</title>
        <authorList>
            <person name="Fang C."/>
            <person name="Wu Y.-H."/>
            <person name="Sun C."/>
            <person name="Wang H."/>
            <person name="Cheng H."/>
            <person name="Meng F.-X."/>
            <person name="Wang C.-S."/>
            <person name="Xu X.-W."/>
        </authorList>
    </citation>
    <scope>NUCLEOTIDE SEQUENCE [LARGE SCALE GENOMIC DNA]</scope>
    <source>
        <strain evidence="9 10">CCTCC AB 2015396</strain>
    </source>
</reference>
<feature type="signal peptide" evidence="7">
    <location>
        <begin position="1"/>
        <end position="20"/>
    </location>
</feature>
<dbReference type="OrthoDB" id="9814887at2"/>
<comment type="cofactor">
    <cofactor evidence="1">
        <name>Zn(2+)</name>
        <dbReference type="ChEBI" id="CHEBI:29105"/>
    </cofactor>
</comment>
<keyword evidence="2" id="KW-0645">Protease</keyword>
<dbReference type="InterPro" id="IPR011990">
    <property type="entry name" value="TPR-like_helical_dom_sf"/>
</dbReference>
<dbReference type="EMBL" id="QXFM01000096">
    <property type="protein sequence ID" value="RIV85406.1"/>
    <property type="molecule type" value="Genomic_DNA"/>
</dbReference>
<evidence type="ECO:0000256" key="3">
    <source>
        <dbReference type="ARBA" id="ARBA00022723"/>
    </source>
</evidence>
<dbReference type="InterPro" id="IPR001915">
    <property type="entry name" value="Peptidase_M48"/>
</dbReference>
<comment type="caution">
    <text evidence="9">The sequence shown here is derived from an EMBL/GenBank/DDBJ whole genome shotgun (WGS) entry which is preliminary data.</text>
</comment>
<evidence type="ECO:0000256" key="1">
    <source>
        <dbReference type="ARBA" id="ARBA00001947"/>
    </source>
</evidence>
<keyword evidence="10" id="KW-1185">Reference proteome</keyword>
<evidence type="ECO:0000256" key="6">
    <source>
        <dbReference type="ARBA" id="ARBA00023049"/>
    </source>
</evidence>
<evidence type="ECO:0000256" key="7">
    <source>
        <dbReference type="SAM" id="SignalP"/>
    </source>
</evidence>
<gene>
    <name evidence="9" type="ORF">D2V17_10620</name>
</gene>
<dbReference type="SUPFAM" id="SSF48452">
    <property type="entry name" value="TPR-like"/>
    <property type="match status" value="1"/>
</dbReference>
<dbReference type="PANTHER" id="PTHR22726:SF1">
    <property type="entry name" value="METALLOENDOPEPTIDASE OMA1, MITOCHONDRIAL"/>
    <property type="match status" value="1"/>
</dbReference>
<organism evidence="9 10">
    <name type="scientific">Aurantiacibacter xanthus</name>
    <dbReference type="NCBI Taxonomy" id="1784712"/>
    <lineage>
        <taxon>Bacteria</taxon>
        <taxon>Pseudomonadati</taxon>
        <taxon>Pseudomonadota</taxon>
        <taxon>Alphaproteobacteria</taxon>
        <taxon>Sphingomonadales</taxon>
        <taxon>Erythrobacteraceae</taxon>
        <taxon>Aurantiacibacter</taxon>
    </lineage>
</organism>
<keyword evidence="5" id="KW-0862">Zinc</keyword>
<evidence type="ECO:0000259" key="8">
    <source>
        <dbReference type="Pfam" id="PF01435"/>
    </source>
</evidence>
<accession>A0A3A1P864</accession>
<feature type="chain" id="PRO_5017388515" evidence="7">
    <location>
        <begin position="21"/>
        <end position="495"/>
    </location>
</feature>
<dbReference type="AlphaFoldDB" id="A0A3A1P864"/>
<dbReference type="InterPro" id="IPR051156">
    <property type="entry name" value="Mito/Outer_Membr_Metalloprot"/>
</dbReference>
<sequence>MRQIARPFARLIAHSMAAFAALALASQPVAAQSVLRDAETEELLQDMLDPLLEAAGMNPGQVDVVLLNDSSINAFVAGGQRIYVHSGLINAADSANEVQGVLAHELGHITGGHINRFSEGASKATSITLLSAVLAAAAAAAGGGEAAMGVLAAGQQAAMGSFLAFSRVQEASADAASVGYIKCAGISGDGAVAFFRKLQNLEYRQGVRQGGDAEFARSHPLTGDRIRRLEETLASDTPSDQPPADLVTVVTEGVDDSSHDEVIPRGPATCRSAPQPAAETAALEARYAKAKAKLFGYLAEPARTLTFYPVGTDSEPAHYARAYAYHKEALVDQALAETDALIAAEPHNPYFLELRGQILLESGRVADSLPPLREATRLTGANPLIAGMLGHALIATDDPANLDEAEQVLRAAVGRDRENPFAWYQLGIVYGKRGDIPRARLASAEQQIMSGNPQLALSSAEAAEARLPVGSPDWLRAQDIALQARAQLERARDRS</sequence>
<protein>
    <submittedName>
        <fullName evidence="9">Peptidase M48</fullName>
    </submittedName>
</protein>
<evidence type="ECO:0000256" key="4">
    <source>
        <dbReference type="ARBA" id="ARBA00022801"/>
    </source>
</evidence>
<dbReference type="Pfam" id="PF01435">
    <property type="entry name" value="Peptidase_M48"/>
    <property type="match status" value="1"/>
</dbReference>
<keyword evidence="4" id="KW-0378">Hydrolase</keyword>
<dbReference type="Gene3D" id="1.25.40.10">
    <property type="entry name" value="Tetratricopeptide repeat domain"/>
    <property type="match status" value="1"/>
</dbReference>
<dbReference type="GO" id="GO:0016020">
    <property type="term" value="C:membrane"/>
    <property type="evidence" value="ECO:0007669"/>
    <property type="project" value="TreeGrafter"/>
</dbReference>
<dbReference type="Gene3D" id="3.30.2010.10">
    <property type="entry name" value="Metalloproteases ('zincins'), catalytic domain"/>
    <property type="match status" value="1"/>
</dbReference>
<dbReference type="GO" id="GO:0046872">
    <property type="term" value="F:metal ion binding"/>
    <property type="evidence" value="ECO:0007669"/>
    <property type="project" value="UniProtKB-KW"/>
</dbReference>
<evidence type="ECO:0000313" key="9">
    <source>
        <dbReference type="EMBL" id="RIV85406.1"/>
    </source>
</evidence>
<evidence type="ECO:0000256" key="5">
    <source>
        <dbReference type="ARBA" id="ARBA00022833"/>
    </source>
</evidence>
<keyword evidence="6" id="KW-0482">Metalloprotease</keyword>